<evidence type="ECO:0000313" key="2">
    <source>
        <dbReference type="EMBL" id="ADV28598.1"/>
    </source>
</evidence>
<dbReference type="STRING" id="743721.Psesu_2771"/>
<feature type="transmembrane region" description="Helical" evidence="1">
    <location>
        <begin position="56"/>
        <end position="76"/>
    </location>
</feature>
<proteinExistence type="predicted"/>
<name>E6WWP9_PSEUU</name>
<accession>E6WWP9</accession>
<dbReference type="Proteomes" id="UP000008632">
    <property type="component" value="Chromosome"/>
</dbReference>
<organism evidence="2 3">
    <name type="scientific">Pseudoxanthomonas suwonensis (strain 11-1)</name>
    <dbReference type="NCBI Taxonomy" id="743721"/>
    <lineage>
        <taxon>Bacteria</taxon>
        <taxon>Pseudomonadati</taxon>
        <taxon>Pseudomonadota</taxon>
        <taxon>Gammaproteobacteria</taxon>
        <taxon>Lysobacterales</taxon>
        <taxon>Lysobacteraceae</taxon>
        <taxon>Pseudoxanthomonas</taxon>
    </lineage>
</organism>
<keyword evidence="1" id="KW-1133">Transmembrane helix</keyword>
<dbReference type="RefSeq" id="WP_013536424.1">
    <property type="nucleotide sequence ID" value="NC_014924.1"/>
</dbReference>
<dbReference type="AlphaFoldDB" id="E6WWP9"/>
<keyword evidence="1" id="KW-0472">Membrane</keyword>
<keyword evidence="1" id="KW-0812">Transmembrane</keyword>
<dbReference type="KEGG" id="psu:Psesu_2771"/>
<protein>
    <submittedName>
        <fullName evidence="2">DoxX family protein</fullName>
    </submittedName>
</protein>
<dbReference type="HOGENOM" id="CLU_1957725_0_0_6"/>
<evidence type="ECO:0000313" key="3">
    <source>
        <dbReference type="Proteomes" id="UP000008632"/>
    </source>
</evidence>
<feature type="transmembrane region" description="Helical" evidence="1">
    <location>
        <begin position="82"/>
        <end position="106"/>
    </location>
</feature>
<evidence type="ECO:0000256" key="1">
    <source>
        <dbReference type="SAM" id="Phobius"/>
    </source>
</evidence>
<reference evidence="2 3" key="1">
    <citation type="submission" date="2011-01" db="EMBL/GenBank/DDBJ databases">
        <title>Complete sequence of Pseudoxanthomonas suwonensis 11-1.</title>
        <authorList>
            <consortium name="US DOE Joint Genome Institute"/>
            <person name="Lucas S."/>
            <person name="Copeland A."/>
            <person name="Lapidus A."/>
            <person name="Cheng J.-F."/>
            <person name="Goodwin L."/>
            <person name="Pitluck S."/>
            <person name="Teshima H."/>
            <person name="Detter J.C."/>
            <person name="Han C."/>
            <person name="Tapia R."/>
            <person name="Land M."/>
            <person name="Hauser L."/>
            <person name="Kyrpides N."/>
            <person name="Ivanova N."/>
            <person name="Ovchinnikova G."/>
            <person name="Siebers A.K."/>
            <person name="Allgaier M."/>
            <person name="Thelen M.P."/>
            <person name="Hugenholtz P."/>
            <person name="Gladden J."/>
            <person name="Woyke T."/>
        </authorList>
    </citation>
    <scope>NUCLEOTIDE SEQUENCE [LARGE SCALE GENOMIC DNA]</scope>
    <source>
        <strain evidence="3">11-1</strain>
    </source>
</reference>
<gene>
    <name evidence="2" type="ordered locus">Psesu_2771</name>
</gene>
<keyword evidence="3" id="KW-1185">Reference proteome</keyword>
<sequence>MHHLYVLLARIALSLVLAADGWERLAAGGSGLALLMPALQLLASAALLAGAWSRTAALLLAALVLVPALALLDMAGPEQVLWLGWSLLLGGGLVLLAAQGAGDFSFDAWRRDRADRSNDTHMTPGGAL</sequence>
<feature type="transmembrane region" description="Helical" evidence="1">
    <location>
        <begin position="28"/>
        <end position="49"/>
    </location>
</feature>
<dbReference type="EMBL" id="CP002446">
    <property type="protein sequence ID" value="ADV28598.1"/>
    <property type="molecule type" value="Genomic_DNA"/>
</dbReference>